<evidence type="ECO:0000313" key="2">
    <source>
        <dbReference type="Proteomes" id="UP000005237"/>
    </source>
</evidence>
<name>A0A8R1E842_CAEJA</name>
<sequence length="111" mass="12856">MDNSIIVSTRSHYISWKKEADHELSVKNLERKDGGFVQAVKRGFGWTRFEFKIASEIVSSVEGVKKNGIAGSDAARMADRQRSHHEPIIMQSTTIDWLAHLHWIFFFFSRF</sequence>
<keyword evidence="2" id="KW-1185">Reference proteome</keyword>
<proteinExistence type="predicted"/>
<organism evidence="1 2">
    <name type="scientific">Caenorhabditis japonica</name>
    <dbReference type="NCBI Taxonomy" id="281687"/>
    <lineage>
        <taxon>Eukaryota</taxon>
        <taxon>Metazoa</taxon>
        <taxon>Ecdysozoa</taxon>
        <taxon>Nematoda</taxon>
        <taxon>Chromadorea</taxon>
        <taxon>Rhabditida</taxon>
        <taxon>Rhabditina</taxon>
        <taxon>Rhabditomorpha</taxon>
        <taxon>Rhabditoidea</taxon>
        <taxon>Rhabditidae</taxon>
        <taxon>Peloderinae</taxon>
        <taxon>Caenorhabditis</taxon>
    </lineage>
</organism>
<dbReference type="EnsemblMetazoa" id="CJA25727.1">
    <property type="protein sequence ID" value="CJA25727.1"/>
    <property type="gene ID" value="WBGene00181299"/>
</dbReference>
<dbReference type="Proteomes" id="UP000005237">
    <property type="component" value="Unassembled WGS sequence"/>
</dbReference>
<dbReference type="AlphaFoldDB" id="A0A8R1E842"/>
<reference evidence="2" key="1">
    <citation type="submission" date="2010-08" db="EMBL/GenBank/DDBJ databases">
        <authorList>
            <consortium name="Caenorhabditis japonica Sequencing Consortium"/>
            <person name="Wilson R.K."/>
        </authorList>
    </citation>
    <scope>NUCLEOTIDE SEQUENCE [LARGE SCALE GENOMIC DNA]</scope>
    <source>
        <strain evidence="2">DF5081</strain>
    </source>
</reference>
<reference evidence="1" key="2">
    <citation type="submission" date="2022-06" db="UniProtKB">
        <authorList>
            <consortium name="EnsemblMetazoa"/>
        </authorList>
    </citation>
    <scope>IDENTIFICATION</scope>
    <source>
        <strain evidence="1">DF5081</strain>
    </source>
</reference>
<evidence type="ECO:0000313" key="1">
    <source>
        <dbReference type="EnsemblMetazoa" id="CJA25727.1"/>
    </source>
</evidence>
<accession>A0A8R1E842</accession>
<protein>
    <submittedName>
        <fullName evidence="1">Uncharacterized protein</fullName>
    </submittedName>
</protein>